<gene>
    <name evidence="3" type="ORF">OQZ29_06065</name>
</gene>
<evidence type="ECO:0000256" key="1">
    <source>
        <dbReference type="SAM" id="MobiDB-lite"/>
    </source>
</evidence>
<evidence type="ECO:0000313" key="3">
    <source>
        <dbReference type="EMBL" id="MCX3264301.1"/>
    </source>
</evidence>
<sequence>MPDTKRKKYKIIKWIASITLIVFALLAGFAWFLNVKSQPILTNRIKTLLYKSTDSLYTISFSKVSTNILTGSATLYNVKIIPDTNRFNELITLKRAPNNLYTVSLKKLQVKHFHPLTLYRHQKLQLEEVIFDKPEVVMMNRQFAFNENRPPRPIKSPYAMISQNLKEFSINNILFRDASFKYINKNVLNATPFAIDDLNITLTDLLVDSTSAEDPDRFYLLKDVIINLKDYTYPTPDKMYNIKLNQLDFKASTGNLRINKFQVEPLYDEMKFGKVAGYAKDRFHIQMSDILLNGIDLPLYISKQEFRAKEMAIANGFISVFNDNSLGKNYDPADSLENRVRRFPHQLLQNISAPVLIQKIKLKDVDVSYAVYNPESQQRGKISFEHTSGVFKNVTNLTKIKAINPVMEVDLKTYLLGQGELDLNFNFDLLDKNGGFAYKGQLHTFNARVLNQITKPLGLVRINRGIIDKLRFNFKANNDGAKGKVDFYYYDLSVALMKNDPDKDHLVTRGLLSILANALIINAENPGRDGKFTSASVNYSRIENTSFFNLIWRSLFVGIKNSVGITDEKQEEIRKHIKNFKEMQENHRLRKQKRLERRQQREREQTRNEKR</sequence>
<protein>
    <recommendedName>
        <fullName evidence="5">DUF748 domain-containing protein</fullName>
    </recommendedName>
</protein>
<keyword evidence="2" id="KW-0812">Transmembrane</keyword>
<dbReference type="AlphaFoldDB" id="A0A9X3DBU6"/>
<keyword evidence="2" id="KW-0472">Membrane</keyword>
<proteinExistence type="predicted"/>
<feature type="region of interest" description="Disordered" evidence="1">
    <location>
        <begin position="582"/>
        <end position="611"/>
    </location>
</feature>
<keyword evidence="4" id="KW-1185">Reference proteome</keyword>
<evidence type="ECO:0000313" key="4">
    <source>
        <dbReference type="Proteomes" id="UP001142592"/>
    </source>
</evidence>
<evidence type="ECO:0008006" key="5">
    <source>
        <dbReference type="Google" id="ProtNLM"/>
    </source>
</evidence>
<organism evidence="3 4">
    <name type="scientific">Pedobacter agri</name>
    <dbReference type="NCBI Taxonomy" id="454586"/>
    <lineage>
        <taxon>Bacteria</taxon>
        <taxon>Pseudomonadati</taxon>
        <taxon>Bacteroidota</taxon>
        <taxon>Sphingobacteriia</taxon>
        <taxon>Sphingobacteriales</taxon>
        <taxon>Sphingobacteriaceae</taxon>
        <taxon>Pedobacter</taxon>
    </lineage>
</organism>
<dbReference type="Proteomes" id="UP001142592">
    <property type="component" value="Unassembled WGS sequence"/>
</dbReference>
<feature type="transmembrane region" description="Helical" evidence="2">
    <location>
        <begin position="12"/>
        <end position="33"/>
    </location>
</feature>
<evidence type="ECO:0000256" key="2">
    <source>
        <dbReference type="SAM" id="Phobius"/>
    </source>
</evidence>
<dbReference type="RefSeq" id="WP_010599215.1">
    <property type="nucleotide sequence ID" value="NZ_JAPJUH010000002.1"/>
</dbReference>
<reference evidence="3" key="1">
    <citation type="submission" date="2022-11" db="EMBL/GenBank/DDBJ databases">
        <authorList>
            <person name="Graham C."/>
            <person name="Newman J.D."/>
        </authorList>
    </citation>
    <scope>NUCLEOTIDE SEQUENCE</scope>
    <source>
        <strain evidence="3">DSM 19486</strain>
    </source>
</reference>
<accession>A0A9X3DBU6</accession>
<feature type="compositionally biased region" description="Basic and acidic residues" evidence="1">
    <location>
        <begin position="597"/>
        <end position="611"/>
    </location>
</feature>
<comment type="caution">
    <text evidence="3">The sequence shown here is derived from an EMBL/GenBank/DDBJ whole genome shotgun (WGS) entry which is preliminary data.</text>
</comment>
<keyword evidence="2" id="KW-1133">Transmembrane helix</keyword>
<dbReference type="EMBL" id="JAPJUH010000002">
    <property type="protein sequence ID" value="MCX3264301.1"/>
    <property type="molecule type" value="Genomic_DNA"/>
</dbReference>
<name>A0A9X3DBU6_9SPHI</name>